<protein>
    <submittedName>
        <fullName evidence="2">Uncharacterized protein</fullName>
    </submittedName>
</protein>
<keyword evidence="4" id="KW-1185">Reference proteome</keyword>
<evidence type="ECO:0000313" key="4">
    <source>
        <dbReference type="Proteomes" id="UP001642360"/>
    </source>
</evidence>
<organism evidence="2 4">
    <name type="scientific">Ilex paraguariensis</name>
    <name type="common">yerba mate</name>
    <dbReference type="NCBI Taxonomy" id="185542"/>
    <lineage>
        <taxon>Eukaryota</taxon>
        <taxon>Viridiplantae</taxon>
        <taxon>Streptophyta</taxon>
        <taxon>Embryophyta</taxon>
        <taxon>Tracheophyta</taxon>
        <taxon>Spermatophyta</taxon>
        <taxon>Magnoliopsida</taxon>
        <taxon>eudicotyledons</taxon>
        <taxon>Gunneridae</taxon>
        <taxon>Pentapetalae</taxon>
        <taxon>asterids</taxon>
        <taxon>campanulids</taxon>
        <taxon>Aquifoliales</taxon>
        <taxon>Aquifoliaceae</taxon>
        <taxon>Ilex</taxon>
    </lineage>
</organism>
<feature type="region of interest" description="Disordered" evidence="1">
    <location>
        <begin position="1"/>
        <end position="31"/>
    </location>
</feature>
<dbReference type="AlphaFoldDB" id="A0ABC8RG70"/>
<evidence type="ECO:0000313" key="3">
    <source>
        <dbReference type="EMBL" id="CAK9180679.1"/>
    </source>
</evidence>
<evidence type="ECO:0000256" key="1">
    <source>
        <dbReference type="SAM" id="MobiDB-lite"/>
    </source>
</evidence>
<evidence type="ECO:0000313" key="2">
    <source>
        <dbReference type="EMBL" id="CAK9143954.1"/>
    </source>
</evidence>
<reference evidence="2 4" key="1">
    <citation type="submission" date="2024-02" db="EMBL/GenBank/DDBJ databases">
        <authorList>
            <person name="Vignale AGUSTIN F."/>
            <person name="Sosa J E."/>
            <person name="Modenutti C."/>
        </authorList>
    </citation>
    <scope>NUCLEOTIDE SEQUENCE [LARGE SCALE GENOMIC DNA]</scope>
</reference>
<proteinExistence type="predicted"/>
<dbReference type="Proteomes" id="UP001642360">
    <property type="component" value="Unassembled WGS sequence"/>
</dbReference>
<comment type="caution">
    <text evidence="2">The sequence shown here is derived from an EMBL/GenBank/DDBJ whole genome shotgun (WGS) entry which is preliminary data.</text>
</comment>
<gene>
    <name evidence="2" type="ORF">ILEXP_LOCUS11693</name>
    <name evidence="3" type="ORF">ILEXP_LOCUS50699</name>
</gene>
<name>A0ABC8RG70_9AQUA</name>
<accession>A0ABC8RG70</accession>
<dbReference type="EMBL" id="CAUOFW020001350">
    <property type="protein sequence ID" value="CAK9143954.1"/>
    <property type="molecule type" value="Genomic_DNA"/>
</dbReference>
<sequence length="79" mass="9089">MDYCSDCGEQSSKSSQREMVDDSNRENLPKKEKMQFHHRKLHLAANQKKGQKVSVDTSASEIIGVNEDAIARRTRRRKV</sequence>
<dbReference type="EMBL" id="CAUOFW020007814">
    <property type="protein sequence ID" value="CAK9180679.1"/>
    <property type="molecule type" value="Genomic_DNA"/>
</dbReference>
<feature type="compositionally biased region" description="Basic and acidic residues" evidence="1">
    <location>
        <begin position="15"/>
        <end position="31"/>
    </location>
</feature>